<name>A0A226DM37_FOLCA</name>
<feature type="non-terminal residue" evidence="2">
    <location>
        <position position="1"/>
    </location>
</feature>
<feature type="compositionally biased region" description="Basic and acidic residues" evidence="1">
    <location>
        <begin position="173"/>
        <end position="183"/>
    </location>
</feature>
<organism evidence="2 3">
    <name type="scientific">Folsomia candida</name>
    <name type="common">Springtail</name>
    <dbReference type="NCBI Taxonomy" id="158441"/>
    <lineage>
        <taxon>Eukaryota</taxon>
        <taxon>Metazoa</taxon>
        <taxon>Ecdysozoa</taxon>
        <taxon>Arthropoda</taxon>
        <taxon>Hexapoda</taxon>
        <taxon>Collembola</taxon>
        <taxon>Entomobryomorpha</taxon>
        <taxon>Isotomoidea</taxon>
        <taxon>Isotomidae</taxon>
        <taxon>Proisotominae</taxon>
        <taxon>Folsomia</taxon>
    </lineage>
</organism>
<feature type="region of interest" description="Disordered" evidence="1">
    <location>
        <begin position="140"/>
        <end position="193"/>
    </location>
</feature>
<dbReference type="EMBL" id="LNIX01000015">
    <property type="protein sequence ID" value="OXA46605.1"/>
    <property type="molecule type" value="Genomic_DNA"/>
</dbReference>
<dbReference type="Proteomes" id="UP000198287">
    <property type="component" value="Unassembled WGS sequence"/>
</dbReference>
<feature type="region of interest" description="Disordered" evidence="1">
    <location>
        <begin position="1"/>
        <end position="35"/>
    </location>
</feature>
<reference evidence="2 3" key="1">
    <citation type="submission" date="2015-12" db="EMBL/GenBank/DDBJ databases">
        <title>The genome of Folsomia candida.</title>
        <authorList>
            <person name="Faddeeva A."/>
            <person name="Derks M.F."/>
            <person name="Anvar Y."/>
            <person name="Smit S."/>
            <person name="Van Straalen N."/>
            <person name="Roelofs D."/>
        </authorList>
    </citation>
    <scope>NUCLEOTIDE SEQUENCE [LARGE SCALE GENOMIC DNA]</scope>
    <source>
        <strain evidence="2 3">VU population</strain>
        <tissue evidence="2">Whole body</tissue>
    </source>
</reference>
<dbReference type="AlphaFoldDB" id="A0A226DM37"/>
<feature type="compositionally biased region" description="Polar residues" evidence="1">
    <location>
        <begin position="152"/>
        <end position="171"/>
    </location>
</feature>
<evidence type="ECO:0000256" key="1">
    <source>
        <dbReference type="SAM" id="MobiDB-lite"/>
    </source>
</evidence>
<feature type="compositionally biased region" description="Low complexity" evidence="1">
    <location>
        <begin position="1"/>
        <end position="21"/>
    </location>
</feature>
<proteinExistence type="predicted"/>
<keyword evidence="3" id="KW-1185">Reference proteome</keyword>
<comment type="caution">
    <text evidence="2">The sequence shown here is derived from an EMBL/GenBank/DDBJ whole genome shotgun (WGS) entry which is preliminary data.</text>
</comment>
<evidence type="ECO:0000313" key="2">
    <source>
        <dbReference type="EMBL" id="OXA46605.1"/>
    </source>
</evidence>
<sequence length="193" mass="21438">LTRRPTNSNRCSSSSVSWTNSPQLPTPRTPSVEDEPDMAQVMTTLRILSQATISRRQQLPATSSTSVTCPNCQNQFVADKSYRQGVPNREGILENLRQMEVQLRSRGEALPAWVEAYRAGDTIKAAKLLHLSYTAGGRSALQRPRARHVLQEATSTTRTAEQEMPSSSGQDVSEGRNTDDERNKRIRLNSGKI</sequence>
<evidence type="ECO:0000313" key="3">
    <source>
        <dbReference type="Proteomes" id="UP000198287"/>
    </source>
</evidence>
<gene>
    <name evidence="2" type="ORF">Fcan01_18886</name>
</gene>
<accession>A0A226DM37</accession>
<protein>
    <submittedName>
        <fullName evidence="2">Uncharacterized protein</fullName>
    </submittedName>
</protein>